<comment type="caution">
    <text evidence="2">The sequence shown here is derived from an EMBL/GenBank/DDBJ whole genome shotgun (WGS) entry which is preliminary data.</text>
</comment>
<organism evidence="2 3">
    <name type="scientific">Canavalia gladiata</name>
    <name type="common">Sword bean</name>
    <name type="synonym">Dolichos gladiatus</name>
    <dbReference type="NCBI Taxonomy" id="3824"/>
    <lineage>
        <taxon>Eukaryota</taxon>
        <taxon>Viridiplantae</taxon>
        <taxon>Streptophyta</taxon>
        <taxon>Embryophyta</taxon>
        <taxon>Tracheophyta</taxon>
        <taxon>Spermatophyta</taxon>
        <taxon>Magnoliopsida</taxon>
        <taxon>eudicotyledons</taxon>
        <taxon>Gunneridae</taxon>
        <taxon>Pentapetalae</taxon>
        <taxon>rosids</taxon>
        <taxon>fabids</taxon>
        <taxon>Fabales</taxon>
        <taxon>Fabaceae</taxon>
        <taxon>Papilionoideae</taxon>
        <taxon>50 kb inversion clade</taxon>
        <taxon>NPAAA clade</taxon>
        <taxon>indigoferoid/millettioid clade</taxon>
        <taxon>Phaseoleae</taxon>
        <taxon>Canavalia</taxon>
    </lineage>
</organism>
<keyword evidence="3" id="KW-1185">Reference proteome</keyword>
<sequence>MKEILGSMRISSFSFSAKLASRKCRRTKDQDKTPDNPPKPRFLFLFPRTPPAKRVMPARYIFNLRPATDSLGRGTIHYNVAVVLIVQLDNGPHS</sequence>
<feature type="region of interest" description="Disordered" evidence="1">
    <location>
        <begin position="21"/>
        <end position="43"/>
    </location>
</feature>
<protein>
    <submittedName>
        <fullName evidence="2">Uncharacterized protein</fullName>
    </submittedName>
</protein>
<name>A0AAN9LZB0_CANGL</name>
<dbReference type="Proteomes" id="UP001367508">
    <property type="component" value="Unassembled WGS sequence"/>
</dbReference>
<dbReference type="AlphaFoldDB" id="A0AAN9LZB0"/>
<proteinExistence type="predicted"/>
<accession>A0AAN9LZB0</accession>
<evidence type="ECO:0000256" key="1">
    <source>
        <dbReference type="SAM" id="MobiDB-lite"/>
    </source>
</evidence>
<evidence type="ECO:0000313" key="3">
    <source>
        <dbReference type="Proteomes" id="UP001367508"/>
    </source>
</evidence>
<dbReference type="EMBL" id="JAYMYQ010000003">
    <property type="protein sequence ID" value="KAK7345175.1"/>
    <property type="molecule type" value="Genomic_DNA"/>
</dbReference>
<gene>
    <name evidence="2" type="ORF">VNO77_15713</name>
</gene>
<reference evidence="2 3" key="1">
    <citation type="submission" date="2024-01" db="EMBL/GenBank/DDBJ databases">
        <title>The genomes of 5 underutilized Papilionoideae crops provide insights into root nodulation and disease resistanc.</title>
        <authorList>
            <person name="Jiang F."/>
        </authorList>
    </citation>
    <scope>NUCLEOTIDE SEQUENCE [LARGE SCALE GENOMIC DNA]</scope>
    <source>
        <strain evidence="2">LVBAO_FW01</strain>
        <tissue evidence="2">Leaves</tissue>
    </source>
</reference>
<evidence type="ECO:0000313" key="2">
    <source>
        <dbReference type="EMBL" id="KAK7345175.1"/>
    </source>
</evidence>